<name>A0ABZ0AU03_9BURK</name>
<evidence type="ECO:0000313" key="2">
    <source>
        <dbReference type="Proteomes" id="UP001302257"/>
    </source>
</evidence>
<dbReference type="Proteomes" id="UP001302257">
    <property type="component" value="Chromosome"/>
</dbReference>
<protein>
    <submittedName>
        <fullName evidence="1">Uncharacterized protein</fullName>
    </submittedName>
</protein>
<accession>A0ABZ0AU03</accession>
<dbReference type="EMBL" id="CP132507">
    <property type="protein sequence ID" value="WNO03172.1"/>
    <property type="molecule type" value="Genomic_DNA"/>
</dbReference>
<proteinExistence type="predicted"/>
<reference evidence="1 2" key="1">
    <citation type="submission" date="2023-08" db="EMBL/GenBank/DDBJ databases">
        <title>Rhodoferax potami sp. nov. and Rhodoferax mekongensis sp. nov., isolated from the Mekong River in Thailand.</title>
        <authorList>
            <person name="Kitikhun S."/>
            <person name="Charoenyingcharoen P."/>
            <person name="Siriarchawattana P."/>
            <person name="Likhitrattanapisal S."/>
            <person name="Nilsakha T."/>
            <person name="Chanpet A."/>
            <person name="Rattanawaree P."/>
            <person name="Ingsriswang S."/>
        </authorList>
    </citation>
    <scope>NUCLEOTIDE SEQUENCE [LARGE SCALE GENOMIC DNA]</scope>
    <source>
        <strain evidence="1 2">TBRC 17307</strain>
    </source>
</reference>
<sequence>MSKVKGDEAADRFDAWANSQSLSYFREIANSNRTQLVRASVMEAVRIDRPALRQNARIKQALLDLENRLRDEGVLIGQPVIAEALPPDEGMLPQRPRSTIAKNIDAERLKRLEKEVAAKDAELVALRPLRYEVQDLKEQIRNAHEKLQRFKAMESVLRESGRLPR</sequence>
<evidence type="ECO:0000313" key="1">
    <source>
        <dbReference type="EMBL" id="WNO03172.1"/>
    </source>
</evidence>
<gene>
    <name evidence="1" type="ORF">RAN89_09455</name>
</gene>
<dbReference type="RefSeq" id="WP_313866095.1">
    <property type="nucleotide sequence ID" value="NZ_CP132507.1"/>
</dbReference>
<keyword evidence="2" id="KW-1185">Reference proteome</keyword>
<organism evidence="1 2">
    <name type="scientific">Rhodoferax mekongensis</name>
    <dbReference type="NCBI Taxonomy" id="3068341"/>
    <lineage>
        <taxon>Bacteria</taxon>
        <taxon>Pseudomonadati</taxon>
        <taxon>Pseudomonadota</taxon>
        <taxon>Betaproteobacteria</taxon>
        <taxon>Burkholderiales</taxon>
        <taxon>Comamonadaceae</taxon>
        <taxon>Rhodoferax</taxon>
    </lineage>
</organism>